<dbReference type="GO" id="GO:0009055">
    <property type="term" value="F:electron transfer activity"/>
    <property type="evidence" value="ECO:0007669"/>
    <property type="project" value="InterPro"/>
</dbReference>
<keyword evidence="6" id="KW-1185">Reference proteome</keyword>
<dbReference type="Pfam" id="PF07587">
    <property type="entry name" value="PSD1"/>
    <property type="match status" value="1"/>
</dbReference>
<dbReference type="AlphaFoldDB" id="A0A518HIT6"/>
<evidence type="ECO:0000256" key="1">
    <source>
        <dbReference type="SAM" id="MobiDB-lite"/>
    </source>
</evidence>
<reference evidence="5 6" key="1">
    <citation type="submission" date="2019-03" db="EMBL/GenBank/DDBJ databases">
        <title>Deep-cultivation of Planctomycetes and their phenomic and genomic characterization uncovers novel biology.</title>
        <authorList>
            <person name="Wiegand S."/>
            <person name="Jogler M."/>
            <person name="Boedeker C."/>
            <person name="Pinto D."/>
            <person name="Vollmers J."/>
            <person name="Rivas-Marin E."/>
            <person name="Kohn T."/>
            <person name="Peeters S.H."/>
            <person name="Heuer A."/>
            <person name="Rast P."/>
            <person name="Oberbeckmann S."/>
            <person name="Bunk B."/>
            <person name="Jeske O."/>
            <person name="Meyerdierks A."/>
            <person name="Storesund J.E."/>
            <person name="Kallscheuer N."/>
            <person name="Luecker S."/>
            <person name="Lage O.M."/>
            <person name="Pohl T."/>
            <person name="Merkel B.J."/>
            <person name="Hornburger P."/>
            <person name="Mueller R.-W."/>
            <person name="Bruemmer F."/>
            <person name="Labrenz M."/>
            <person name="Spormann A.M."/>
            <person name="Op den Camp H."/>
            <person name="Overmann J."/>
            <person name="Amann R."/>
            <person name="Jetten M.S.M."/>
            <person name="Mascher T."/>
            <person name="Medema M.H."/>
            <person name="Devos D.P."/>
            <person name="Kaster A.-K."/>
            <person name="Ovreas L."/>
            <person name="Rohde M."/>
            <person name="Galperin M.Y."/>
            <person name="Jogler C."/>
        </authorList>
    </citation>
    <scope>NUCLEOTIDE SEQUENCE [LARGE SCALE GENOMIC DNA]</scope>
    <source>
        <strain evidence="5 6">Enr13</strain>
    </source>
</reference>
<dbReference type="InterPro" id="IPR022655">
    <property type="entry name" value="DUF1553"/>
</dbReference>
<dbReference type="Proteomes" id="UP000319004">
    <property type="component" value="Chromosome"/>
</dbReference>
<proteinExistence type="predicted"/>
<feature type="domain" description="DUF1553" evidence="3">
    <location>
        <begin position="727"/>
        <end position="963"/>
    </location>
</feature>
<evidence type="ECO:0000313" key="5">
    <source>
        <dbReference type="EMBL" id="QDV40756.1"/>
    </source>
</evidence>
<dbReference type="SUPFAM" id="SSF46626">
    <property type="entry name" value="Cytochrome c"/>
    <property type="match status" value="1"/>
</dbReference>
<sequence>MRFLAIALLLTCTWHDAPVQAGNPVGWSGDWTRSRSGGTAQWFEIRGTGGRNNPLRRQLRVPFDGDQLLVRFQLRYDSSSIDTPPNGNGEFLVLWLDEQDGGDAAGHNGGVPNIGLHVDQDKNAFMARYTSTSQHFSETQLQGDRVYTILAKVSRSQSGSGLPYDRLSVWIDPEITDAGTPAIEVSAKNAIDSIGWIGFATGMKTERDDRILVSELSLATTWMESFGLPARVAPTPTTKPPATNPTTAPTLTATVNFRTEVYPVLRQHCFGCHGGDEPESGLRLDHYDEVLNHLSPRDADASHLIALIESSDPAKQMPPPGDDHTQLSADEIRVLRDWIDEGVVWDHQLLPTPAMQTDHWALQRVDRPEIPAVATTRPLRTPIDAFLASNQQDLGITATETASWPTLQRRIALDLTGLPPSAFPGLEQAASHEALDRWIDQLLCSPAYAERWGRYWLDLARWAESNGHQHNRPRPYAWRYRDYVIQSFQDDKPYDQFIREQLAGDELPEESRCLEATGFLAAARYSGNELDKEIQRQDILVDVVNTTAKTFLGVTLECAQCHTHKFDPFTIRDYYRLQAFFTRGQPGNLLLADAPAETESWVNARWQLFDSVHARMVAQKRRAGVPEPVLVIPKSVIGGMNAQERKAFSALDSAIASIPQVWGWSGGDSDVTVAPHEMRWPLPRDLRSVAEMKTYLRLRGDAKSIGPEVRAGWPAVFGPTPDEVTSRTDLADWIASPDNPLTARVWVNRIWQWHFGTGIVATSGDFGTQGASPTHPELLDWLADELVASGWSTRHIHRLILRSSTYRQSAAFSQRNHDLDPDCQSLWRWPPRRLESEAIRDSALSVAGRLDTTVGGPSVGDDDAEDGYRRSVYLPQQRERIAESLTLFDSPAAVTTCSLRRVSTVSLQPLYLLNSDFMNTISHHFAERVRNTAREDQYAATALRLALGRDASEEEAEKMTQYLRDHSLESLCLVILNLSEFLYVN</sequence>
<feature type="region of interest" description="Disordered" evidence="1">
    <location>
        <begin position="230"/>
        <end position="249"/>
    </location>
</feature>
<dbReference type="RefSeq" id="WP_145384579.1">
    <property type="nucleotide sequence ID" value="NZ_CP037423.1"/>
</dbReference>
<dbReference type="OrthoDB" id="127107at2"/>
<dbReference type="Pfam" id="PF07583">
    <property type="entry name" value="PSCyt2"/>
    <property type="match status" value="1"/>
</dbReference>
<dbReference type="Pfam" id="PF07635">
    <property type="entry name" value="PSCyt1"/>
    <property type="match status" value="1"/>
</dbReference>
<name>A0A518HIT6_9BACT</name>
<gene>
    <name evidence="5" type="ORF">Enr13x_05920</name>
</gene>
<dbReference type="PANTHER" id="PTHR35889:SF3">
    <property type="entry name" value="F-BOX DOMAIN-CONTAINING PROTEIN"/>
    <property type="match status" value="1"/>
</dbReference>
<dbReference type="PANTHER" id="PTHR35889">
    <property type="entry name" value="CYCLOINULO-OLIGOSACCHARIDE FRUCTANOTRANSFERASE-RELATED"/>
    <property type="match status" value="1"/>
</dbReference>
<accession>A0A518HIT6</accession>
<dbReference type="InterPro" id="IPR011444">
    <property type="entry name" value="DUF1549"/>
</dbReference>
<dbReference type="KEGG" id="snep:Enr13x_05920"/>
<evidence type="ECO:0000313" key="6">
    <source>
        <dbReference type="Proteomes" id="UP000319004"/>
    </source>
</evidence>
<dbReference type="GO" id="GO:0020037">
    <property type="term" value="F:heme binding"/>
    <property type="evidence" value="ECO:0007669"/>
    <property type="project" value="InterPro"/>
</dbReference>
<protein>
    <submittedName>
        <fullName evidence="5">Planctomycete cytochrome C</fullName>
    </submittedName>
</protein>
<feature type="domain" description="Cytochrome C Planctomycete-type" evidence="4">
    <location>
        <begin position="269"/>
        <end position="321"/>
    </location>
</feature>
<dbReference type="InterPro" id="IPR011429">
    <property type="entry name" value="Cyt_c_Planctomycete-type"/>
</dbReference>
<evidence type="ECO:0000259" key="3">
    <source>
        <dbReference type="Pfam" id="PF07587"/>
    </source>
</evidence>
<evidence type="ECO:0000259" key="2">
    <source>
        <dbReference type="Pfam" id="PF07583"/>
    </source>
</evidence>
<dbReference type="InterPro" id="IPR036909">
    <property type="entry name" value="Cyt_c-like_dom_sf"/>
</dbReference>
<dbReference type="EMBL" id="CP037423">
    <property type="protein sequence ID" value="QDV40756.1"/>
    <property type="molecule type" value="Genomic_DNA"/>
</dbReference>
<feature type="domain" description="DUF1549" evidence="2">
    <location>
        <begin position="382"/>
        <end position="583"/>
    </location>
</feature>
<evidence type="ECO:0000259" key="4">
    <source>
        <dbReference type="Pfam" id="PF07635"/>
    </source>
</evidence>
<organism evidence="5 6">
    <name type="scientific">Stieleria neptunia</name>
    <dbReference type="NCBI Taxonomy" id="2527979"/>
    <lineage>
        <taxon>Bacteria</taxon>
        <taxon>Pseudomonadati</taxon>
        <taxon>Planctomycetota</taxon>
        <taxon>Planctomycetia</taxon>
        <taxon>Pirellulales</taxon>
        <taxon>Pirellulaceae</taxon>
        <taxon>Stieleria</taxon>
    </lineage>
</organism>